<gene>
    <name evidence="1" type="ORF">Rcae01_06796</name>
</gene>
<dbReference type="Pfam" id="PF11185">
    <property type="entry name" value="DUF2971"/>
    <property type="match status" value="1"/>
</dbReference>
<evidence type="ECO:0000313" key="1">
    <source>
        <dbReference type="EMBL" id="GAA5511278.1"/>
    </source>
</evidence>
<dbReference type="EMBL" id="BAABRO010000065">
    <property type="protein sequence ID" value="GAA5511278.1"/>
    <property type="molecule type" value="Genomic_DNA"/>
</dbReference>
<dbReference type="Proteomes" id="UP001416858">
    <property type="component" value="Unassembled WGS sequence"/>
</dbReference>
<dbReference type="RefSeq" id="WP_345689802.1">
    <property type="nucleotide sequence ID" value="NZ_BAABRO010000065.1"/>
</dbReference>
<keyword evidence="2" id="KW-1185">Reference proteome</keyword>
<dbReference type="InterPro" id="IPR021352">
    <property type="entry name" value="DUF2971"/>
</dbReference>
<evidence type="ECO:0008006" key="3">
    <source>
        <dbReference type="Google" id="ProtNLM"/>
    </source>
</evidence>
<protein>
    <recommendedName>
        <fullName evidence="3">DUF2971 domain-containing protein</fullName>
    </recommendedName>
</protein>
<evidence type="ECO:0000313" key="2">
    <source>
        <dbReference type="Proteomes" id="UP001416858"/>
    </source>
</evidence>
<sequence>MDAKPETIFKYEPFSLRAVQNVKCHSVYFNSPSWFNDPFDCGLKPRIRDPSDVEVDAISAKMLSDATTPDKVRQLLVGLPKSQVKAQLISSAERIIEEQRDDFNNTKGVTCFSQCNDNMLMWSHYGGQHKGFCLEFDTTFEPLTKLRRVNYSADIPVVDITRFMLHDDYEHLIDLFCTKSIDWAYEREWRVLHADKGTVFTYEPNALRAIYFGAKMTKQDIDMICLVLYCQNPDVELFQGERSDSEFRIEFSSLGRASAYKPYAEAKRLGLE</sequence>
<proteinExistence type="predicted"/>
<name>A0ABP9W415_9BACT</name>
<comment type="caution">
    <text evidence="1">The sequence shown here is derived from an EMBL/GenBank/DDBJ whole genome shotgun (WGS) entry which is preliminary data.</text>
</comment>
<accession>A0ABP9W415</accession>
<reference evidence="1 2" key="1">
    <citation type="submission" date="2024-02" db="EMBL/GenBank/DDBJ databases">
        <title>Rhodopirellula caenicola NBRC 110016.</title>
        <authorList>
            <person name="Ichikawa N."/>
            <person name="Katano-Makiyama Y."/>
            <person name="Hidaka K."/>
        </authorList>
    </citation>
    <scope>NUCLEOTIDE SEQUENCE [LARGE SCALE GENOMIC DNA]</scope>
    <source>
        <strain evidence="1 2">NBRC 110016</strain>
    </source>
</reference>
<organism evidence="1 2">
    <name type="scientific">Novipirellula caenicola</name>
    <dbReference type="NCBI Taxonomy" id="1536901"/>
    <lineage>
        <taxon>Bacteria</taxon>
        <taxon>Pseudomonadati</taxon>
        <taxon>Planctomycetota</taxon>
        <taxon>Planctomycetia</taxon>
        <taxon>Pirellulales</taxon>
        <taxon>Pirellulaceae</taxon>
        <taxon>Novipirellula</taxon>
    </lineage>
</organism>